<dbReference type="GO" id="GO:0033309">
    <property type="term" value="C:SBF transcription complex"/>
    <property type="evidence" value="ECO:0007669"/>
    <property type="project" value="TreeGrafter"/>
</dbReference>
<organism evidence="7 8">
    <name type="scientific">Eremothecium sinecaudum</name>
    <dbReference type="NCBI Taxonomy" id="45286"/>
    <lineage>
        <taxon>Eukaryota</taxon>
        <taxon>Fungi</taxon>
        <taxon>Dikarya</taxon>
        <taxon>Ascomycota</taxon>
        <taxon>Saccharomycotina</taxon>
        <taxon>Saccharomycetes</taxon>
        <taxon>Saccharomycetales</taxon>
        <taxon>Saccharomycetaceae</taxon>
        <taxon>Eremothecium</taxon>
    </lineage>
</organism>
<dbReference type="InterPro" id="IPR051642">
    <property type="entry name" value="SWI6-like"/>
</dbReference>
<feature type="compositionally biased region" description="Basic and acidic residues" evidence="5">
    <location>
        <begin position="151"/>
        <end position="161"/>
    </location>
</feature>
<dbReference type="AlphaFoldDB" id="A0A109UY00"/>
<proteinExistence type="predicted"/>
<dbReference type="STRING" id="45286.A0A109UY00"/>
<evidence type="ECO:0000313" key="8">
    <source>
        <dbReference type="Proteomes" id="UP000243052"/>
    </source>
</evidence>
<dbReference type="PROSITE" id="PS50088">
    <property type="entry name" value="ANK_REPEAT"/>
    <property type="match status" value="2"/>
</dbReference>
<protein>
    <submittedName>
        <fullName evidence="7">HCL628Wp</fullName>
    </submittedName>
</protein>
<feature type="region of interest" description="Disordered" evidence="5">
    <location>
        <begin position="102"/>
        <end position="186"/>
    </location>
</feature>
<feature type="repeat" description="ANK" evidence="3">
    <location>
        <begin position="273"/>
        <end position="305"/>
    </location>
</feature>
<evidence type="ECO:0000259" key="6">
    <source>
        <dbReference type="Pfam" id="PF18530"/>
    </source>
</evidence>
<evidence type="ECO:0000256" key="3">
    <source>
        <dbReference type="PROSITE-ProRule" id="PRU00023"/>
    </source>
</evidence>
<keyword evidence="1" id="KW-0677">Repeat</keyword>
<evidence type="ECO:0000256" key="2">
    <source>
        <dbReference type="ARBA" id="ARBA00023043"/>
    </source>
</evidence>
<keyword evidence="4" id="KW-0175">Coiled coil</keyword>
<dbReference type="OrthoDB" id="6718656at2759"/>
<accession>A0A109UY00</accession>
<dbReference type="Pfam" id="PF00023">
    <property type="entry name" value="Ank"/>
    <property type="match status" value="2"/>
</dbReference>
<gene>
    <name evidence="7" type="ORF">AW171_hschr31361</name>
</gene>
<evidence type="ECO:0000256" key="4">
    <source>
        <dbReference type="SAM" id="Coils"/>
    </source>
</evidence>
<dbReference type="RefSeq" id="XP_017986519.1">
    <property type="nucleotide sequence ID" value="XM_018131593.1"/>
</dbReference>
<dbReference type="PANTHER" id="PTHR43828:SF3">
    <property type="entry name" value="CHROMO DOMAIN-CONTAINING PROTEIN"/>
    <property type="match status" value="1"/>
</dbReference>
<keyword evidence="8" id="KW-1185">Reference proteome</keyword>
<dbReference type="Proteomes" id="UP000243052">
    <property type="component" value="Chromosome iii"/>
</dbReference>
<dbReference type="SUPFAM" id="SSF48403">
    <property type="entry name" value="Ankyrin repeat"/>
    <property type="match status" value="1"/>
</dbReference>
<dbReference type="PANTHER" id="PTHR43828">
    <property type="entry name" value="ASPARAGINASE"/>
    <property type="match status" value="1"/>
</dbReference>
<dbReference type="InterPro" id="IPR036770">
    <property type="entry name" value="Ankyrin_rpt-contain_sf"/>
</dbReference>
<dbReference type="EMBL" id="CP014243">
    <property type="protein sequence ID" value="AMD19523.1"/>
    <property type="molecule type" value="Genomic_DNA"/>
</dbReference>
<dbReference type="InterPro" id="IPR040822">
    <property type="entry name" value="Swi6_N"/>
</dbReference>
<feature type="domain" description="Swi6 N-terminal" evidence="6">
    <location>
        <begin position="13"/>
        <end position="88"/>
    </location>
</feature>
<keyword evidence="2 3" id="KW-0040">ANK repeat</keyword>
<feature type="compositionally biased region" description="Basic and acidic residues" evidence="5">
    <location>
        <begin position="110"/>
        <end position="122"/>
    </location>
</feature>
<dbReference type="GO" id="GO:0030907">
    <property type="term" value="C:MBF transcription complex"/>
    <property type="evidence" value="ECO:0007669"/>
    <property type="project" value="TreeGrafter"/>
</dbReference>
<dbReference type="SMART" id="SM00248">
    <property type="entry name" value="ANK"/>
    <property type="match status" value="2"/>
</dbReference>
<dbReference type="GeneID" id="28722726"/>
<dbReference type="Gene3D" id="3.10.260.30">
    <property type="match status" value="1"/>
</dbReference>
<dbReference type="Gene3D" id="1.25.40.20">
    <property type="entry name" value="Ankyrin repeat-containing domain"/>
    <property type="match status" value="1"/>
</dbReference>
<evidence type="ECO:0000313" key="7">
    <source>
        <dbReference type="EMBL" id="AMD19523.1"/>
    </source>
</evidence>
<reference evidence="7 8" key="1">
    <citation type="submission" date="2016-01" db="EMBL/GenBank/DDBJ databases">
        <title>Genome sequence of the yeast Holleya sinecauda.</title>
        <authorList>
            <person name="Dietrich F.S."/>
        </authorList>
    </citation>
    <scope>NUCLEOTIDE SEQUENCE [LARGE SCALE GENOMIC DNA]</scope>
    <source>
        <strain evidence="7 8">ATCC 58844</strain>
    </source>
</reference>
<sequence length="741" mass="83534">MVEHSIQRVVNGDLITLVKRDEDGYFQLDSFIEPLITHEYGVGNRPEHFDHYQEDALLGKYGILVDTDENSVKWITNSKAKQLIDVLGWGAEFSEIELNASKNGANGVKGDLDGSLTDRSDRGNAGSATEGGAAKERSAADSNVHLTQGEDNERVAKRRIQEGQQGPMEDGRVGGGDSLSADASPMKKMKPVADLRLFSHDLGDFCDEELQLVKAPAPFQDFTPDERLKLEALLQRILFPDGSGQPQFEEALEEVERTYADVELKWDIPIDEHGNTALHWLCSIASVSIVQRLVERGTNRRLGDKMGETALVKSVKSVNNYDSGTFEELLDYLYPCMVEIDESYRTVLHHIVLTSGMQGCSAAAKYYLDILMGWIVKKHSRNFTVESEGTKVDTIIKNLDLKWFIANVLNARDLNGDTCLNIASRLGNISIVEALLDYGADPYIANNSGLRPVDFGAGVSMLSFNNEMPTKGTHNYTEDGNSIEQLTKRKVFPPPDSSTLLTRMKTLVSSISNEYEIELHEHEEKLRGLQIQLNNKREELAASRDRLAKARQLKDENEVLAERLVNIETSIKEEEAKFAQRTQELGIDPADYKDMEEFDADEPFRIDFIYAELETKLNEDFHGDLDSMNRSTDLDKFVEELLRRHGSRDQNANDLLPSAAVLQSRIGAYRRNEKQLEEHLSTIEEKHKKLENKFRKVLSLCLKVEEDKVDGMLDGLLQAITYEDPEEIDIDEMQDFLKKHG</sequence>
<dbReference type="GO" id="GO:0045944">
    <property type="term" value="P:positive regulation of transcription by RNA polymerase II"/>
    <property type="evidence" value="ECO:0007669"/>
    <property type="project" value="UniProtKB-ARBA"/>
</dbReference>
<dbReference type="InterPro" id="IPR002110">
    <property type="entry name" value="Ankyrin_rpt"/>
</dbReference>
<evidence type="ECO:0000256" key="1">
    <source>
        <dbReference type="ARBA" id="ARBA00022737"/>
    </source>
</evidence>
<feature type="repeat" description="ANK" evidence="3">
    <location>
        <begin position="415"/>
        <end position="447"/>
    </location>
</feature>
<dbReference type="Pfam" id="PF18530">
    <property type="entry name" value="Swi6_N"/>
    <property type="match status" value="1"/>
</dbReference>
<evidence type="ECO:0000256" key="5">
    <source>
        <dbReference type="SAM" id="MobiDB-lite"/>
    </source>
</evidence>
<name>A0A109UY00_9SACH</name>
<dbReference type="PROSITE" id="PS50297">
    <property type="entry name" value="ANK_REP_REGION"/>
    <property type="match status" value="2"/>
</dbReference>
<feature type="coiled-coil region" evidence="4">
    <location>
        <begin position="666"/>
        <end position="693"/>
    </location>
</feature>
<feature type="coiled-coil region" evidence="4">
    <location>
        <begin position="512"/>
        <end position="577"/>
    </location>
</feature>
<dbReference type="GO" id="GO:0003713">
    <property type="term" value="F:transcription coactivator activity"/>
    <property type="evidence" value="ECO:0007669"/>
    <property type="project" value="TreeGrafter"/>
</dbReference>